<dbReference type="NCBIfam" id="TIGR00004">
    <property type="entry name" value="Rid family detoxifying hydrolase"/>
    <property type="match status" value="1"/>
</dbReference>
<dbReference type="GO" id="GO:0005829">
    <property type="term" value="C:cytosol"/>
    <property type="evidence" value="ECO:0007669"/>
    <property type="project" value="TreeGrafter"/>
</dbReference>
<protein>
    <recommendedName>
        <fullName evidence="4">Reactive intermediate/imine deaminase</fullName>
    </recommendedName>
</protein>
<feature type="non-terminal residue" evidence="2">
    <location>
        <position position="1"/>
    </location>
</feature>
<dbReference type="InterPro" id="IPR006175">
    <property type="entry name" value="YjgF/YER057c/UK114"/>
</dbReference>
<evidence type="ECO:0008006" key="4">
    <source>
        <dbReference type="Google" id="ProtNLM"/>
    </source>
</evidence>
<dbReference type="GO" id="GO:0019239">
    <property type="term" value="F:deaminase activity"/>
    <property type="evidence" value="ECO:0007669"/>
    <property type="project" value="TreeGrafter"/>
</dbReference>
<evidence type="ECO:0000313" key="2">
    <source>
        <dbReference type="EMBL" id="PIY32890.1"/>
    </source>
</evidence>
<accession>A0A2M7PQK4</accession>
<dbReference type="CDD" id="cd00448">
    <property type="entry name" value="YjgF_YER057c_UK114_family"/>
    <property type="match status" value="1"/>
</dbReference>
<dbReference type="PROSITE" id="PS01094">
    <property type="entry name" value="UPF0076"/>
    <property type="match status" value="1"/>
</dbReference>
<organism evidence="2 3">
    <name type="scientific">Candidatus Infernicultor aquiphilus</name>
    <dbReference type="NCBI Taxonomy" id="1805029"/>
    <lineage>
        <taxon>Bacteria</taxon>
        <taxon>Pseudomonadati</taxon>
        <taxon>Atribacterota</taxon>
        <taxon>Candidatus Phoenicimicrobiia</taxon>
        <taxon>Candidatus Pheonicimicrobiales</taxon>
        <taxon>Candidatus Phoenicimicrobiaceae</taxon>
        <taxon>Candidatus Infernicultor</taxon>
    </lineage>
</organism>
<dbReference type="RefSeq" id="WP_406607337.1">
    <property type="nucleotide sequence ID" value="NZ_PFKO01000152.1"/>
</dbReference>
<dbReference type="PANTHER" id="PTHR11803">
    <property type="entry name" value="2-IMINOBUTANOATE/2-IMINOPROPANOATE DEAMINASE RIDA"/>
    <property type="match status" value="1"/>
</dbReference>
<dbReference type="InterPro" id="IPR019897">
    <property type="entry name" value="RidA_CS"/>
</dbReference>
<dbReference type="Pfam" id="PF01042">
    <property type="entry name" value="Ribonuc_L-PSP"/>
    <property type="match status" value="1"/>
</dbReference>
<proteinExistence type="inferred from homology"/>
<evidence type="ECO:0000256" key="1">
    <source>
        <dbReference type="ARBA" id="ARBA00010552"/>
    </source>
</evidence>
<dbReference type="EMBL" id="PFKO01000152">
    <property type="protein sequence ID" value="PIY32890.1"/>
    <property type="molecule type" value="Genomic_DNA"/>
</dbReference>
<evidence type="ECO:0000313" key="3">
    <source>
        <dbReference type="Proteomes" id="UP000230646"/>
    </source>
</evidence>
<dbReference type="SUPFAM" id="SSF55298">
    <property type="entry name" value="YjgF-like"/>
    <property type="match status" value="1"/>
</dbReference>
<dbReference type="Gene3D" id="3.30.1330.40">
    <property type="entry name" value="RutC-like"/>
    <property type="match status" value="1"/>
</dbReference>
<gene>
    <name evidence="2" type="ORF">COZ07_04150</name>
</gene>
<dbReference type="FunFam" id="3.30.1330.40:FF:000001">
    <property type="entry name" value="L-PSP family endoribonuclease"/>
    <property type="match status" value="1"/>
</dbReference>
<sequence length="121" mass="13337">QKAPLAIGPYSQAIRAEILLFLSGQISINPETNEFIDGDIEIQTEQVLKNIEAILKAGSSSLEDVVKVTIYLQDIKDFALVNKIYSKYFEKSLPARSCVEVSNLPKNAKLEIDAIAIKNGN</sequence>
<dbReference type="InterPro" id="IPR035959">
    <property type="entry name" value="RutC-like_sf"/>
</dbReference>
<comment type="caution">
    <text evidence="2">The sequence shown here is derived from an EMBL/GenBank/DDBJ whole genome shotgun (WGS) entry which is preliminary data.</text>
</comment>
<dbReference type="PANTHER" id="PTHR11803:SF39">
    <property type="entry name" value="2-IMINOBUTANOATE_2-IMINOPROPANOATE DEAMINASE"/>
    <property type="match status" value="1"/>
</dbReference>
<comment type="similarity">
    <text evidence="1">Belongs to the RutC family.</text>
</comment>
<dbReference type="Proteomes" id="UP000230646">
    <property type="component" value="Unassembled WGS sequence"/>
</dbReference>
<name>A0A2M7PQK4_9BACT</name>
<dbReference type="AlphaFoldDB" id="A0A2M7PQK4"/>
<dbReference type="InterPro" id="IPR006056">
    <property type="entry name" value="RidA"/>
</dbReference>
<reference evidence="2 3" key="1">
    <citation type="submission" date="2017-09" db="EMBL/GenBank/DDBJ databases">
        <title>Depth-based differentiation of microbial function through sediment-hosted aquifers and enrichment of novel symbionts in the deep terrestrial subsurface.</title>
        <authorList>
            <person name="Probst A.J."/>
            <person name="Ladd B."/>
            <person name="Jarett J.K."/>
            <person name="Geller-Mcgrath D.E."/>
            <person name="Sieber C.M."/>
            <person name="Emerson J.B."/>
            <person name="Anantharaman K."/>
            <person name="Thomas B.C."/>
            <person name="Malmstrom R."/>
            <person name="Stieglmeier M."/>
            <person name="Klingl A."/>
            <person name="Woyke T."/>
            <person name="Ryan C.M."/>
            <person name="Banfield J.F."/>
        </authorList>
    </citation>
    <scope>NUCLEOTIDE SEQUENCE [LARGE SCALE GENOMIC DNA]</scope>
    <source>
        <strain evidence="2">CG_4_10_14_3_um_filter_34_13</strain>
    </source>
</reference>